<reference evidence="1 2" key="1">
    <citation type="submission" date="2023-01" db="EMBL/GenBank/DDBJ databases">
        <title>Analysis of 21 Apiospora genomes using comparative genomics revels a genus with tremendous synthesis potential of carbohydrate active enzymes and secondary metabolites.</title>
        <authorList>
            <person name="Sorensen T."/>
        </authorList>
    </citation>
    <scope>NUCLEOTIDE SEQUENCE [LARGE SCALE GENOMIC DNA]</scope>
    <source>
        <strain evidence="1 2">CBS 117206</strain>
    </source>
</reference>
<keyword evidence="2" id="KW-1185">Reference proteome</keyword>
<evidence type="ECO:0000313" key="1">
    <source>
        <dbReference type="EMBL" id="KAK8100103.1"/>
    </source>
</evidence>
<dbReference type="AlphaFoldDB" id="A0AAW0QFY2"/>
<dbReference type="EMBL" id="JAQQWP010000009">
    <property type="protein sequence ID" value="KAK8100103.1"/>
    <property type="molecule type" value="Genomic_DNA"/>
</dbReference>
<sequence>MEGDNQAPIELRFGWRQRQQDIDEFIRQLPSANMSTAFIAAQHGSGKSTTLLDHVNDVMQYDEAFSDMTILYLVPSEVKAQLLYSFVRSPEFKPDTGRREVFLGANSRTCQGDHLEVRERSQ</sequence>
<evidence type="ECO:0008006" key="3">
    <source>
        <dbReference type="Google" id="ProtNLM"/>
    </source>
</evidence>
<proteinExistence type="predicted"/>
<dbReference type="Proteomes" id="UP001392437">
    <property type="component" value="Unassembled WGS sequence"/>
</dbReference>
<name>A0AAW0QFY2_9PEZI</name>
<comment type="caution">
    <text evidence="1">The sequence shown here is derived from an EMBL/GenBank/DDBJ whole genome shotgun (WGS) entry which is preliminary data.</text>
</comment>
<evidence type="ECO:0000313" key="2">
    <source>
        <dbReference type="Proteomes" id="UP001392437"/>
    </source>
</evidence>
<organism evidence="1 2">
    <name type="scientific">Apiospora kogelbergensis</name>
    <dbReference type="NCBI Taxonomy" id="1337665"/>
    <lineage>
        <taxon>Eukaryota</taxon>
        <taxon>Fungi</taxon>
        <taxon>Dikarya</taxon>
        <taxon>Ascomycota</taxon>
        <taxon>Pezizomycotina</taxon>
        <taxon>Sordariomycetes</taxon>
        <taxon>Xylariomycetidae</taxon>
        <taxon>Amphisphaeriales</taxon>
        <taxon>Apiosporaceae</taxon>
        <taxon>Apiospora</taxon>
    </lineage>
</organism>
<accession>A0AAW0QFY2</accession>
<protein>
    <recommendedName>
        <fullName evidence="3">AAA domain-containing protein</fullName>
    </recommendedName>
</protein>
<gene>
    <name evidence="1" type="ORF">PG999_010477</name>
</gene>